<evidence type="ECO:0000256" key="2">
    <source>
        <dbReference type="SAM" id="Phobius"/>
    </source>
</evidence>
<feature type="region of interest" description="Disordered" evidence="1">
    <location>
        <begin position="1"/>
        <end position="42"/>
    </location>
</feature>
<gene>
    <name evidence="3" type="ORF">ACFO4L_08235</name>
</gene>
<evidence type="ECO:0000256" key="1">
    <source>
        <dbReference type="SAM" id="MobiDB-lite"/>
    </source>
</evidence>
<feature type="transmembrane region" description="Helical" evidence="2">
    <location>
        <begin position="290"/>
        <end position="314"/>
    </location>
</feature>
<feature type="transmembrane region" description="Helical" evidence="2">
    <location>
        <begin position="381"/>
        <end position="402"/>
    </location>
</feature>
<reference evidence="4" key="1">
    <citation type="journal article" date="2019" name="Int. J. Syst. Evol. Microbiol.">
        <title>The Global Catalogue of Microorganisms (GCM) 10K type strain sequencing project: providing services to taxonomists for standard genome sequencing and annotation.</title>
        <authorList>
            <consortium name="The Broad Institute Genomics Platform"/>
            <consortium name="The Broad Institute Genome Sequencing Center for Infectious Disease"/>
            <person name="Wu L."/>
            <person name="Ma J."/>
        </authorList>
    </citation>
    <scope>NUCLEOTIDE SEQUENCE [LARGE SCALE GENOMIC DNA]</scope>
    <source>
        <strain evidence="4">JCM 12165</strain>
    </source>
</reference>
<evidence type="ECO:0000313" key="3">
    <source>
        <dbReference type="EMBL" id="MFC4736565.1"/>
    </source>
</evidence>
<dbReference type="Proteomes" id="UP001595896">
    <property type="component" value="Unassembled WGS sequence"/>
</dbReference>
<keyword evidence="2" id="KW-1133">Transmembrane helix</keyword>
<accession>A0ABV9NVW0</accession>
<organism evidence="3 4">
    <name type="scientific">Bacillus daqingensis</name>
    <dbReference type="NCBI Taxonomy" id="872396"/>
    <lineage>
        <taxon>Bacteria</taxon>
        <taxon>Bacillati</taxon>
        <taxon>Bacillota</taxon>
        <taxon>Bacilli</taxon>
        <taxon>Bacillales</taxon>
        <taxon>Bacillaceae</taxon>
        <taxon>Bacillus</taxon>
    </lineage>
</organism>
<feature type="compositionally biased region" description="Acidic residues" evidence="1">
    <location>
        <begin position="23"/>
        <end position="38"/>
    </location>
</feature>
<keyword evidence="2" id="KW-0472">Membrane</keyword>
<sequence>MQQEEEQKEKYQDSQEEEKTSEEREEEEEESMPDSESDDASKEELIVGIVPAPEAASDLSNKLSNDLSNLLQDYVDDAYTWKVEVVVDSYVGIEEDADKTMQHAQRIADQKEWDYTVAITDIPLFKDNEFLVAEVDDSEAIAQISFPALGIAPLYKRVRSSTLQLISEMHHGTSETVRDNEQKRIDGLSKAKRKELHSLNSRELIKRGPQKKLLPISRVVTEDNEDTAVRYCARPKGNGYFRVTTGMVRANHPWQVISTFKSVVAIAFATGAYALIFPTVWMLADHYTLTRAITLMVISYCAMTSWIILAHGLWEKKSDSPDKRSLIKLHNYSTLFTIGLGVAVYYFILLACFLIAVFLFIPPDLLESEDGIGREAGFGYYVYLSWLVTSLATVIGAIGAGLEDEETVLKGTYGYRQRKRKEYLQEQEKEQEKKEED</sequence>
<dbReference type="RefSeq" id="WP_377909203.1">
    <property type="nucleotide sequence ID" value="NZ_JBHSGK010000007.1"/>
</dbReference>
<protein>
    <recommendedName>
        <fullName evidence="5">5,10-methylene-tetrahydrofolate dehydrogenase</fullName>
    </recommendedName>
</protein>
<feature type="compositionally biased region" description="Basic and acidic residues" evidence="1">
    <location>
        <begin position="1"/>
        <end position="22"/>
    </location>
</feature>
<name>A0ABV9NVW0_9BACI</name>
<proteinExistence type="predicted"/>
<keyword evidence="4" id="KW-1185">Reference proteome</keyword>
<keyword evidence="2" id="KW-0812">Transmembrane</keyword>
<feature type="transmembrane region" description="Helical" evidence="2">
    <location>
        <begin position="335"/>
        <end position="361"/>
    </location>
</feature>
<evidence type="ECO:0008006" key="5">
    <source>
        <dbReference type="Google" id="ProtNLM"/>
    </source>
</evidence>
<feature type="transmembrane region" description="Helical" evidence="2">
    <location>
        <begin position="263"/>
        <end position="284"/>
    </location>
</feature>
<evidence type="ECO:0000313" key="4">
    <source>
        <dbReference type="Proteomes" id="UP001595896"/>
    </source>
</evidence>
<dbReference type="EMBL" id="JBHSGK010000007">
    <property type="protein sequence ID" value="MFC4736565.1"/>
    <property type="molecule type" value="Genomic_DNA"/>
</dbReference>
<comment type="caution">
    <text evidence="3">The sequence shown here is derived from an EMBL/GenBank/DDBJ whole genome shotgun (WGS) entry which is preliminary data.</text>
</comment>